<proteinExistence type="predicted"/>
<feature type="compositionally biased region" description="Polar residues" evidence="1">
    <location>
        <begin position="195"/>
        <end position="215"/>
    </location>
</feature>
<dbReference type="OrthoDB" id="5386461at2759"/>
<dbReference type="InterPro" id="IPR054464">
    <property type="entry name" value="ULD_fung"/>
</dbReference>
<feature type="region of interest" description="Disordered" evidence="1">
    <location>
        <begin position="677"/>
        <end position="707"/>
    </location>
</feature>
<feature type="compositionally biased region" description="Polar residues" evidence="1">
    <location>
        <begin position="543"/>
        <end position="570"/>
    </location>
</feature>
<evidence type="ECO:0000313" key="3">
    <source>
        <dbReference type="EMBL" id="TGZ81455.1"/>
    </source>
</evidence>
<feature type="compositionally biased region" description="Basic and acidic residues" evidence="1">
    <location>
        <begin position="314"/>
        <end position="326"/>
    </location>
</feature>
<evidence type="ECO:0000259" key="2">
    <source>
        <dbReference type="Pfam" id="PF22893"/>
    </source>
</evidence>
<accession>A0A4V3SIU1</accession>
<feature type="compositionally biased region" description="Basic and acidic residues" evidence="1">
    <location>
        <begin position="374"/>
        <end position="386"/>
    </location>
</feature>
<dbReference type="Proteomes" id="UP000298138">
    <property type="component" value="Unassembled WGS sequence"/>
</dbReference>
<evidence type="ECO:0000313" key="4">
    <source>
        <dbReference type="Proteomes" id="UP000298138"/>
    </source>
</evidence>
<feature type="region of interest" description="Disordered" evidence="1">
    <location>
        <begin position="195"/>
        <end position="217"/>
    </location>
</feature>
<sequence>MITDQVSIYSGQSGGPLLPLTTKLAPEQKIYQLSVHTDSTETISTTQLPPRKYIPKVPRVRILLAPYMSPYEVPLNKVQTWESLHRTIRNIFGDNVFNDATPRITNKKGATITPEQWDSTLTPGLTIIVDTCAIIPEDSISIYDTNSQPKNKYNYTPARRRRTTSKRNEYRRPPGPVGKLESVAAMIMNSRDSLDSTLMDSPNSPYSASRISNTPMPMLRSRPMEAWEGWTSDSETGSIVVPVPAEPRARPARSNPAVTEYRESVAPHLHELDSKRSMELNRQASGVKRAMSKNGSVRRPSWKKSNPSLRSKRSKEGIKEWTDTERPPPVPKKSFENLRQGVQPVPPLRPKFSFEVPKHEEPPIPPFTQLGLKDSLEKLRNERSRDTTPFQSPTLHRPSSPLAQKITPQITQRSAPSPRSSRRSPTAASSRKKKKSTWSRITRALLLILVGRPDPIRPLPPPPPRQNPVQNIILNPSKQIPKHPTPPVSKRNSFFFSRPLSMGKKPILDVTIPATTAMFPYDGGKASKSGPLIGTNTVEITSARPSPRLQGNFNKSPHLNSQSQLQSPNIFNFPPRADSLPISSRALPSPSTVKSQDTTRRHSGGLFRSGSLTRRGSKNGHKPNSSVTSIISISPPIPKRGPELELGFNAQFRTPFVQREKIVELVQAEQFLEEGCNNRSGSRLGLRPEGRSAKEVYHHPERSTSQLSYHRPMITPTQPVVHTFSAFPPASAMTDYETPPSTANGLRPGTPPSPASSAYSSATYATVGTKLTARPVRVVGGKVY</sequence>
<feature type="region of interest" description="Disordered" evidence="1">
    <location>
        <begin position="735"/>
        <end position="758"/>
    </location>
</feature>
<feature type="compositionally biased region" description="Low complexity" evidence="1">
    <location>
        <begin position="623"/>
        <end position="634"/>
    </location>
</feature>
<feature type="region of interest" description="Disordered" evidence="1">
    <location>
        <begin position="276"/>
        <end position="438"/>
    </location>
</feature>
<evidence type="ECO:0000256" key="1">
    <source>
        <dbReference type="SAM" id="MobiDB-lite"/>
    </source>
</evidence>
<protein>
    <recommendedName>
        <fullName evidence="2">Ubiquitin-like domain-containing protein</fullName>
    </recommendedName>
</protein>
<gene>
    <name evidence="3" type="ORF">EX30DRAFT_263777</name>
</gene>
<feature type="region of interest" description="Disordered" evidence="1">
    <location>
        <begin position="151"/>
        <end position="178"/>
    </location>
</feature>
<feature type="compositionally biased region" description="Basic and acidic residues" evidence="1">
    <location>
        <begin position="686"/>
        <end position="702"/>
    </location>
</feature>
<organism evidence="3 4">
    <name type="scientific">Ascodesmis nigricans</name>
    <dbReference type="NCBI Taxonomy" id="341454"/>
    <lineage>
        <taxon>Eukaryota</taxon>
        <taxon>Fungi</taxon>
        <taxon>Dikarya</taxon>
        <taxon>Ascomycota</taxon>
        <taxon>Pezizomycotina</taxon>
        <taxon>Pezizomycetes</taxon>
        <taxon>Pezizales</taxon>
        <taxon>Ascodesmidaceae</taxon>
        <taxon>Ascodesmis</taxon>
    </lineage>
</organism>
<name>A0A4V3SIU1_9PEZI</name>
<feature type="domain" description="Ubiquitin-like" evidence="2">
    <location>
        <begin position="71"/>
        <end position="127"/>
    </location>
</feature>
<dbReference type="AlphaFoldDB" id="A0A4V3SIU1"/>
<keyword evidence="4" id="KW-1185">Reference proteome</keyword>
<dbReference type="Pfam" id="PF22893">
    <property type="entry name" value="ULD_2"/>
    <property type="match status" value="1"/>
</dbReference>
<dbReference type="InParanoid" id="A0A4V3SIU1"/>
<dbReference type="EMBL" id="ML220119">
    <property type="protein sequence ID" value="TGZ81455.1"/>
    <property type="molecule type" value="Genomic_DNA"/>
</dbReference>
<feature type="region of interest" description="Disordered" evidence="1">
    <location>
        <begin position="543"/>
        <end position="638"/>
    </location>
</feature>
<feature type="compositionally biased region" description="Low complexity" evidence="1">
    <location>
        <begin position="413"/>
        <end position="429"/>
    </location>
</feature>
<reference evidence="3 4" key="1">
    <citation type="submission" date="2019-04" db="EMBL/GenBank/DDBJ databases">
        <title>Comparative genomics and transcriptomics to analyze fruiting body development in filamentous ascomycetes.</title>
        <authorList>
            <consortium name="DOE Joint Genome Institute"/>
            <person name="Lutkenhaus R."/>
            <person name="Traeger S."/>
            <person name="Breuer J."/>
            <person name="Kuo A."/>
            <person name="Lipzen A."/>
            <person name="Pangilinan J."/>
            <person name="Dilworth D."/>
            <person name="Sandor L."/>
            <person name="Poggeler S."/>
            <person name="Barry K."/>
            <person name="Grigoriev I.V."/>
            <person name="Nowrousian M."/>
        </authorList>
    </citation>
    <scope>NUCLEOTIDE SEQUENCE [LARGE SCALE GENOMIC DNA]</scope>
    <source>
        <strain evidence="3 4">CBS 389.68</strain>
    </source>
</reference>